<dbReference type="InterPro" id="IPR027417">
    <property type="entry name" value="P-loop_NTPase"/>
</dbReference>
<evidence type="ECO:0000313" key="3">
    <source>
        <dbReference type="Proteomes" id="UP000196027"/>
    </source>
</evidence>
<protein>
    <submittedName>
        <fullName evidence="2">ATPase</fullName>
    </submittedName>
</protein>
<reference evidence="2 3" key="1">
    <citation type="submission" date="2017-05" db="EMBL/GenBank/DDBJ databases">
        <title>Genomic insights into alkan degradation activity of Oleiphilus messinensis.</title>
        <authorList>
            <person name="Kozyavkin S.A."/>
            <person name="Slesarev A.I."/>
            <person name="Golyshin P.N."/>
            <person name="Korzhenkov A."/>
            <person name="Golyshina O.N."/>
            <person name="Toshchakov S.V."/>
        </authorList>
    </citation>
    <scope>NUCLEOTIDE SEQUENCE [LARGE SCALE GENOMIC DNA]</scope>
    <source>
        <strain evidence="2 3">ME102</strain>
    </source>
</reference>
<accession>A0A1Y0IE97</accession>
<dbReference type="OrthoDB" id="9812140at2"/>
<dbReference type="InterPro" id="IPR008533">
    <property type="entry name" value="DUF815"/>
</dbReference>
<dbReference type="Pfam" id="PF05673">
    <property type="entry name" value="DUF815"/>
    <property type="match status" value="1"/>
</dbReference>
<name>A0A1Y0IE97_9GAMM</name>
<dbReference type="Proteomes" id="UP000196027">
    <property type="component" value="Chromosome"/>
</dbReference>
<dbReference type="PANTHER" id="PTHR42935">
    <property type="entry name" value="SLR0930 PROTEIN"/>
    <property type="match status" value="1"/>
</dbReference>
<dbReference type="EMBL" id="CP021425">
    <property type="protein sequence ID" value="ARU58106.1"/>
    <property type="molecule type" value="Genomic_DNA"/>
</dbReference>
<dbReference type="AlphaFoldDB" id="A0A1Y0IE97"/>
<dbReference type="RefSeq" id="WP_087462921.1">
    <property type="nucleotide sequence ID" value="NZ_CP021425.1"/>
</dbReference>
<gene>
    <name evidence="2" type="ORF">OLMES_4089</name>
</gene>
<organism evidence="2 3">
    <name type="scientific">Oleiphilus messinensis</name>
    <dbReference type="NCBI Taxonomy" id="141451"/>
    <lineage>
        <taxon>Bacteria</taxon>
        <taxon>Pseudomonadati</taxon>
        <taxon>Pseudomonadota</taxon>
        <taxon>Gammaproteobacteria</taxon>
        <taxon>Oceanospirillales</taxon>
        <taxon>Oleiphilaceae</taxon>
        <taxon>Oleiphilus</taxon>
    </lineage>
</organism>
<feature type="domain" description="AAA+ ATPase" evidence="1">
    <location>
        <begin position="77"/>
        <end position="204"/>
    </location>
</feature>
<sequence>MTQKLNQDDSGAALNSDDITERGLEWNRVPAAIWRARRGILRPVTRLDPVRFSDLLGVDRQVAALRHNTERFLRGLPANNVLLWGARGTGKSSLIKALLNEYVTEGLRIIEVDKNDLLDLNDIIDDIRDESHRFVIYCDDLSFDAGESQYKALKSALEGSIELPPDNVLVYATSNRRHLLPEYMSDNDNSKVVDGELHHGEAVEEKISLSDRFGLWLSFYPISQDEYLNIVDHLFPAVQERSALHRAALKFAYTKGVRSGRAAKQFYRAYSGEFN</sequence>
<dbReference type="PANTHER" id="PTHR42935:SF1">
    <property type="entry name" value="SLR0930 PROTEIN"/>
    <property type="match status" value="1"/>
</dbReference>
<dbReference type="InterPro" id="IPR003593">
    <property type="entry name" value="AAA+_ATPase"/>
</dbReference>
<proteinExistence type="predicted"/>
<dbReference type="SMART" id="SM00382">
    <property type="entry name" value="AAA"/>
    <property type="match status" value="1"/>
</dbReference>
<keyword evidence="3" id="KW-1185">Reference proteome</keyword>
<evidence type="ECO:0000259" key="1">
    <source>
        <dbReference type="SMART" id="SM00382"/>
    </source>
</evidence>
<dbReference type="KEGG" id="ome:OLMES_4089"/>
<dbReference type="SUPFAM" id="SSF52540">
    <property type="entry name" value="P-loop containing nucleoside triphosphate hydrolases"/>
    <property type="match status" value="1"/>
</dbReference>
<dbReference type="CDD" id="cd00009">
    <property type="entry name" value="AAA"/>
    <property type="match status" value="1"/>
</dbReference>
<evidence type="ECO:0000313" key="2">
    <source>
        <dbReference type="EMBL" id="ARU58106.1"/>
    </source>
</evidence>
<dbReference type="Gene3D" id="3.40.50.300">
    <property type="entry name" value="P-loop containing nucleotide triphosphate hydrolases"/>
    <property type="match status" value="1"/>
</dbReference>